<dbReference type="RefSeq" id="WP_097190401.1">
    <property type="nucleotide sequence ID" value="NZ_OCSU01000002.1"/>
</dbReference>
<dbReference type="Pfam" id="PF23148">
    <property type="entry name" value="Gp77"/>
    <property type="match status" value="1"/>
</dbReference>
<organism evidence="1 2">
    <name type="scientific">Caballeronia arationis</name>
    <dbReference type="NCBI Taxonomy" id="1777142"/>
    <lineage>
        <taxon>Bacteria</taxon>
        <taxon>Pseudomonadati</taxon>
        <taxon>Pseudomonadota</taxon>
        <taxon>Betaproteobacteria</taxon>
        <taxon>Burkholderiales</taxon>
        <taxon>Burkholderiaceae</taxon>
        <taxon>Caballeronia</taxon>
    </lineage>
</organism>
<proteinExistence type="predicted"/>
<dbReference type="AlphaFoldDB" id="A0A7Z7ICM5"/>
<reference evidence="1 2" key="1">
    <citation type="submission" date="2017-09" db="EMBL/GenBank/DDBJ databases">
        <authorList>
            <person name="Varghese N."/>
            <person name="Submissions S."/>
        </authorList>
    </citation>
    <scope>NUCLEOTIDE SEQUENCE [LARGE SCALE GENOMIC DNA]</scope>
    <source>
        <strain evidence="1 2">OK806</strain>
    </source>
</reference>
<sequence length="109" mass="11465">MNPQPIVTQCKDPSAVLDFALDLAPAPSINASPWLAQGETVTTLIVTADTGITVNSSSISTNSLGVAASLLVAWLSGGTAGTTYNVRFTFVTSRGRRDSRTMPVRVVQR</sequence>
<dbReference type="InterPro" id="IPR056928">
    <property type="entry name" value="Gp77-like"/>
</dbReference>
<comment type="caution">
    <text evidence="1">The sequence shown here is derived from an EMBL/GenBank/DDBJ whole genome shotgun (WGS) entry which is preliminary data.</text>
</comment>
<keyword evidence="2" id="KW-1185">Reference proteome</keyword>
<evidence type="ECO:0000313" key="2">
    <source>
        <dbReference type="Proteomes" id="UP000219522"/>
    </source>
</evidence>
<dbReference type="Proteomes" id="UP000219522">
    <property type="component" value="Unassembled WGS sequence"/>
</dbReference>
<protein>
    <submittedName>
        <fullName evidence="1">Uncharacterized protein</fullName>
    </submittedName>
</protein>
<gene>
    <name evidence="1" type="ORF">SAMN05446927_5407</name>
</gene>
<accession>A0A7Z7ICM5</accession>
<name>A0A7Z7ICM5_9BURK</name>
<evidence type="ECO:0000313" key="1">
    <source>
        <dbReference type="EMBL" id="SOE82096.1"/>
    </source>
</evidence>
<dbReference type="EMBL" id="OCSU01000002">
    <property type="protein sequence ID" value="SOE82096.1"/>
    <property type="molecule type" value="Genomic_DNA"/>
</dbReference>